<evidence type="ECO:0000256" key="1">
    <source>
        <dbReference type="SAM" id="Phobius"/>
    </source>
</evidence>
<feature type="transmembrane region" description="Helical" evidence="1">
    <location>
        <begin position="149"/>
        <end position="182"/>
    </location>
</feature>
<name>A0A6L5Y4L9_9FIRM</name>
<dbReference type="AlphaFoldDB" id="A0A6L5Y4L9"/>
<keyword evidence="1" id="KW-0472">Membrane</keyword>
<organism evidence="2 3">
    <name type="scientific">Hornefia butyriciproducens</name>
    <dbReference type="NCBI Taxonomy" id="2652293"/>
    <lineage>
        <taxon>Bacteria</taxon>
        <taxon>Bacillati</taxon>
        <taxon>Bacillota</taxon>
        <taxon>Clostridia</taxon>
        <taxon>Peptostreptococcales</taxon>
        <taxon>Anaerovoracaceae</taxon>
        <taxon>Hornefia</taxon>
    </lineage>
</organism>
<keyword evidence="3" id="KW-1185">Reference proteome</keyword>
<comment type="caution">
    <text evidence="2">The sequence shown here is derived from an EMBL/GenBank/DDBJ whole genome shotgun (WGS) entry which is preliminary data.</text>
</comment>
<sequence>MNTQKNKGTPRGVPEKINILPVCDTKHKPEPRKKCGKSAVKGVPEKINYYTPVPPKPREIEPGGTCSLSPVRCWNAYKAGKAEAKHLTIDEIKEKYHLRDFGGPFSKNGLIDLKEKGTYPVRRYNMFAILDIPLLPWIKLKKHPRAYKIVKYSAVGALVGISFISIALVVGIIFCIFFLLYIAKL</sequence>
<keyword evidence="1" id="KW-0812">Transmembrane</keyword>
<protein>
    <submittedName>
        <fullName evidence="2">DUF1461 domain-containing protein</fullName>
    </submittedName>
</protein>
<proteinExistence type="predicted"/>
<dbReference type="RefSeq" id="WP_154573955.1">
    <property type="nucleotide sequence ID" value="NZ_VUMZ01000003.1"/>
</dbReference>
<gene>
    <name evidence="2" type="ORF">FYJ64_03965</name>
</gene>
<dbReference type="Proteomes" id="UP000474676">
    <property type="component" value="Unassembled WGS sequence"/>
</dbReference>
<evidence type="ECO:0000313" key="2">
    <source>
        <dbReference type="EMBL" id="MST51478.1"/>
    </source>
</evidence>
<accession>A0A6L5Y4L9</accession>
<reference evidence="2 3" key="1">
    <citation type="submission" date="2019-08" db="EMBL/GenBank/DDBJ databases">
        <title>In-depth cultivation of the pig gut microbiome towards novel bacterial diversity and tailored functional studies.</title>
        <authorList>
            <person name="Wylensek D."/>
            <person name="Hitch T.C.A."/>
            <person name="Clavel T."/>
        </authorList>
    </citation>
    <scope>NUCLEOTIDE SEQUENCE [LARGE SCALE GENOMIC DNA]</scope>
    <source>
        <strain evidence="2 3">WCA-MUC-591-APC-3H</strain>
    </source>
</reference>
<keyword evidence="1" id="KW-1133">Transmembrane helix</keyword>
<dbReference type="GeneID" id="303114471"/>
<dbReference type="EMBL" id="VUMZ01000003">
    <property type="protein sequence ID" value="MST51478.1"/>
    <property type="molecule type" value="Genomic_DNA"/>
</dbReference>
<evidence type="ECO:0000313" key="3">
    <source>
        <dbReference type="Proteomes" id="UP000474676"/>
    </source>
</evidence>